<dbReference type="EMBL" id="CP022203">
    <property type="protein sequence ID" value="ATB49301.1"/>
    <property type="molecule type" value="Genomic_DNA"/>
</dbReference>
<dbReference type="KEGG" id="mmas:MYMAC_004944"/>
<evidence type="ECO:0000313" key="1">
    <source>
        <dbReference type="EMBL" id="ATB49301.1"/>
    </source>
</evidence>
<name>A0A250K142_9BACT</name>
<keyword evidence="2" id="KW-1185">Reference proteome</keyword>
<accession>A0A250K142</accession>
<protein>
    <submittedName>
        <fullName evidence="1">Uncharacterized protein</fullName>
    </submittedName>
</protein>
<sequence>MSTYDELVPVLKKLRLSGLLQSLEVRCREAADANLCMRCTSPVFRRPDGRRMLAA</sequence>
<dbReference type="Proteomes" id="UP000217343">
    <property type="component" value="Chromosome"/>
</dbReference>
<organism evidence="1 2">
    <name type="scientific">Corallococcus macrosporus DSM 14697</name>
    <dbReference type="NCBI Taxonomy" id="1189310"/>
    <lineage>
        <taxon>Bacteria</taxon>
        <taxon>Pseudomonadati</taxon>
        <taxon>Myxococcota</taxon>
        <taxon>Myxococcia</taxon>
        <taxon>Myxococcales</taxon>
        <taxon>Cystobacterineae</taxon>
        <taxon>Myxococcaceae</taxon>
        <taxon>Corallococcus</taxon>
    </lineage>
</organism>
<proteinExistence type="predicted"/>
<dbReference type="RefSeq" id="WP_239988998.1">
    <property type="nucleotide sequence ID" value="NZ_CP022203.1"/>
</dbReference>
<dbReference type="AlphaFoldDB" id="A0A250K142"/>
<gene>
    <name evidence="1" type="ORF">MYMAC_004944</name>
</gene>
<reference evidence="1 2" key="1">
    <citation type="submission" date="2017-06" db="EMBL/GenBank/DDBJ databases">
        <title>Sequencing and comparative analysis of myxobacterial genomes.</title>
        <authorList>
            <person name="Rupp O."/>
            <person name="Goesmann A."/>
            <person name="Sogaard-Andersen L."/>
        </authorList>
    </citation>
    <scope>NUCLEOTIDE SEQUENCE [LARGE SCALE GENOMIC DNA]</scope>
    <source>
        <strain evidence="1 2">DSM 14697</strain>
    </source>
</reference>
<evidence type="ECO:0000313" key="2">
    <source>
        <dbReference type="Proteomes" id="UP000217343"/>
    </source>
</evidence>